<feature type="domain" description="UspA" evidence="2">
    <location>
        <begin position="1"/>
        <end position="139"/>
    </location>
</feature>
<comment type="caution">
    <text evidence="3">The sequence shown here is derived from an EMBL/GenBank/DDBJ whole genome shotgun (WGS) entry which is preliminary data.</text>
</comment>
<name>A0ABT9QZM3_9ACTN</name>
<gene>
    <name evidence="3" type="ORF">J2S55_001683</name>
</gene>
<dbReference type="Gene3D" id="3.40.50.620">
    <property type="entry name" value="HUPs"/>
    <property type="match status" value="2"/>
</dbReference>
<evidence type="ECO:0000313" key="3">
    <source>
        <dbReference type="EMBL" id="MDP9862424.1"/>
    </source>
</evidence>
<dbReference type="PANTHER" id="PTHR46268">
    <property type="entry name" value="STRESS RESPONSE PROTEIN NHAX"/>
    <property type="match status" value="1"/>
</dbReference>
<reference evidence="3 4" key="1">
    <citation type="submission" date="2023-07" db="EMBL/GenBank/DDBJ databases">
        <title>Sequencing the genomes of 1000 actinobacteria strains.</title>
        <authorList>
            <person name="Klenk H.-P."/>
        </authorList>
    </citation>
    <scope>NUCLEOTIDE SEQUENCE [LARGE SCALE GENOMIC DNA]</scope>
    <source>
        <strain evidence="3 4">DSM 44109</strain>
    </source>
</reference>
<dbReference type="InterPro" id="IPR006016">
    <property type="entry name" value="UspA"/>
</dbReference>
<dbReference type="PRINTS" id="PR01438">
    <property type="entry name" value="UNVRSLSTRESS"/>
</dbReference>
<evidence type="ECO:0000313" key="4">
    <source>
        <dbReference type="Proteomes" id="UP001230426"/>
    </source>
</evidence>
<protein>
    <submittedName>
        <fullName evidence="3">Nucleotide-binding universal stress UspA family protein</fullName>
    </submittedName>
</protein>
<feature type="domain" description="UspA" evidence="2">
    <location>
        <begin position="150"/>
        <end position="282"/>
    </location>
</feature>
<evidence type="ECO:0000256" key="1">
    <source>
        <dbReference type="ARBA" id="ARBA00008791"/>
    </source>
</evidence>
<dbReference type="EMBL" id="JAUSRB010000001">
    <property type="protein sequence ID" value="MDP9862424.1"/>
    <property type="molecule type" value="Genomic_DNA"/>
</dbReference>
<dbReference type="PANTHER" id="PTHR46268:SF6">
    <property type="entry name" value="UNIVERSAL STRESS PROTEIN UP12"/>
    <property type="match status" value="1"/>
</dbReference>
<evidence type="ECO:0000259" key="2">
    <source>
        <dbReference type="Pfam" id="PF00582"/>
    </source>
</evidence>
<keyword evidence="4" id="KW-1185">Reference proteome</keyword>
<dbReference type="InterPro" id="IPR014729">
    <property type="entry name" value="Rossmann-like_a/b/a_fold"/>
</dbReference>
<dbReference type="InterPro" id="IPR006015">
    <property type="entry name" value="Universal_stress_UspA"/>
</dbReference>
<dbReference type="RefSeq" id="WP_306858475.1">
    <property type="nucleotide sequence ID" value="NZ_JAUSRB010000001.1"/>
</dbReference>
<dbReference type="Proteomes" id="UP001230426">
    <property type="component" value="Unassembled WGS sequence"/>
</dbReference>
<proteinExistence type="inferred from homology"/>
<organism evidence="3 4">
    <name type="scientific">Streptosporangium brasiliense</name>
    <dbReference type="NCBI Taxonomy" id="47480"/>
    <lineage>
        <taxon>Bacteria</taxon>
        <taxon>Bacillati</taxon>
        <taxon>Actinomycetota</taxon>
        <taxon>Actinomycetes</taxon>
        <taxon>Streptosporangiales</taxon>
        <taxon>Streptosporangiaceae</taxon>
        <taxon>Streptosporangium</taxon>
    </lineage>
</organism>
<dbReference type="SUPFAM" id="SSF52402">
    <property type="entry name" value="Adenine nucleotide alpha hydrolases-like"/>
    <property type="match status" value="2"/>
</dbReference>
<comment type="similarity">
    <text evidence="1">Belongs to the universal stress protein A family.</text>
</comment>
<accession>A0ABT9QZM3</accession>
<dbReference type="Pfam" id="PF00582">
    <property type="entry name" value="Usp"/>
    <property type="match status" value="2"/>
</dbReference>
<sequence length="291" mass="30793">MTDPVVVGVDGSASSMQAVTWAAEEAVLRGALLRIVHAALRWAYDVPLVPQPAHWGPAAEAASWELLRRAAEQAHIRAPSLEVITEILDGAAAEAIAATAETAQLVVVGGRGRGGFTGLLLGSVGHDLAARSPCPVVIVSRPRAGRGTEVVLGVTGHPGRDPVLEFAFCEAARRRVPLRAVHAWTRPAVRAPGDMQPLVFDITSVGEEEARLLAESISGWRERFPDVPLIEHVVHEHPAKALIDASDGAELVVVGPPSRARLFGSPVHALVQHARAPVAVVHHAASHTYRS</sequence>